<dbReference type="Pfam" id="PF03819">
    <property type="entry name" value="MazG"/>
    <property type="match status" value="2"/>
</dbReference>
<dbReference type="EMBL" id="MDZA01000111">
    <property type="protein sequence ID" value="OGX90747.1"/>
    <property type="molecule type" value="Genomic_DNA"/>
</dbReference>
<dbReference type="GO" id="GO:0047693">
    <property type="term" value="F:ATP diphosphatase activity"/>
    <property type="evidence" value="ECO:0007669"/>
    <property type="project" value="UniProtKB-EC"/>
</dbReference>
<feature type="domain" description="NTP pyrophosphohydrolase MazG-like" evidence="5">
    <location>
        <begin position="180"/>
        <end position="246"/>
    </location>
</feature>
<dbReference type="OrthoDB" id="9808939at2"/>
<proteinExistence type="inferred from homology"/>
<dbReference type="Proteomes" id="UP000177506">
    <property type="component" value="Unassembled WGS sequence"/>
</dbReference>
<dbReference type="CDD" id="cd11528">
    <property type="entry name" value="NTP-PPase_MazG_Nterm"/>
    <property type="match status" value="1"/>
</dbReference>
<evidence type="ECO:0000313" key="6">
    <source>
        <dbReference type="EMBL" id="OGX90747.1"/>
    </source>
</evidence>
<protein>
    <recommendedName>
        <fullName evidence="4">Nucleoside triphosphate pyrophosphohydrolase</fullName>
        <ecNumber evidence="3">3.6.1.8</ecNumber>
    </recommendedName>
</protein>
<keyword evidence="7" id="KW-1185">Reference proteome</keyword>
<dbReference type="FunFam" id="1.10.287.1080:FF:000003">
    <property type="entry name" value="Nucleoside triphosphate pyrophosphohydrolase"/>
    <property type="match status" value="1"/>
</dbReference>
<dbReference type="NCBIfam" id="NF007113">
    <property type="entry name" value="PRK09562.1"/>
    <property type="match status" value="1"/>
</dbReference>
<dbReference type="FunFam" id="1.10.287.1080:FF:000001">
    <property type="entry name" value="Nucleoside triphosphate pyrophosphohydrolase"/>
    <property type="match status" value="1"/>
</dbReference>
<dbReference type="GO" id="GO:0046061">
    <property type="term" value="P:dATP catabolic process"/>
    <property type="evidence" value="ECO:0007669"/>
    <property type="project" value="TreeGrafter"/>
</dbReference>
<evidence type="ECO:0000259" key="5">
    <source>
        <dbReference type="Pfam" id="PF03819"/>
    </source>
</evidence>
<dbReference type="GO" id="GO:0046052">
    <property type="term" value="P:UTP catabolic process"/>
    <property type="evidence" value="ECO:0007669"/>
    <property type="project" value="TreeGrafter"/>
</dbReference>
<dbReference type="GO" id="GO:0006203">
    <property type="term" value="P:dGTP catabolic process"/>
    <property type="evidence" value="ECO:0007669"/>
    <property type="project" value="TreeGrafter"/>
</dbReference>
<gene>
    <name evidence="6" type="ORF">BEN49_00135</name>
</gene>
<dbReference type="GO" id="GO:0046081">
    <property type="term" value="P:dUTP catabolic process"/>
    <property type="evidence" value="ECO:0007669"/>
    <property type="project" value="TreeGrafter"/>
</dbReference>
<evidence type="ECO:0000256" key="4">
    <source>
        <dbReference type="ARBA" id="ARBA00074799"/>
    </source>
</evidence>
<evidence type="ECO:0000256" key="1">
    <source>
        <dbReference type="ARBA" id="ARBA00052141"/>
    </source>
</evidence>
<dbReference type="InterPro" id="IPR048011">
    <property type="entry name" value="NTP-PPase_MazG-like_C"/>
</dbReference>
<name>A0A1G1TIQ6_9BACT</name>
<sequence>MENHPPAPGALPGPTRRPAQLAAFGRLLDVLDRLRTECPWDKKQTLQSLRHLTIEETYEISDAILRDDLPDLKKELGDVMLHLLFYARIAAEQEAFDIADVLNAQCEKLIFRHPHIYGDVQADDEATVKRNWEQLKLQEKGNAGVLSGVPVSLPALVKAMRIQEKARGAGFDWDNPAQVWAKVQEELGEFGDEYGHGQPDKMQAERATDEFGDLLFSLVNFARFAGINPEEALERTNRKFISRFQHLEGATAADGHRLADLSLTQMNEYWEAAKRQLAAPIIASSAKK</sequence>
<feature type="domain" description="NTP pyrophosphohydrolase MazG-like" evidence="5">
    <location>
        <begin position="44"/>
        <end position="116"/>
    </location>
</feature>
<comment type="caution">
    <text evidence="6">The sequence shown here is derived from an EMBL/GenBank/DDBJ whole genome shotgun (WGS) entry which is preliminary data.</text>
</comment>
<evidence type="ECO:0000313" key="7">
    <source>
        <dbReference type="Proteomes" id="UP000177506"/>
    </source>
</evidence>
<dbReference type="SUPFAM" id="SSF101386">
    <property type="entry name" value="all-alpha NTP pyrophosphatases"/>
    <property type="match status" value="2"/>
</dbReference>
<dbReference type="PANTHER" id="PTHR30522:SF0">
    <property type="entry name" value="NUCLEOSIDE TRIPHOSPHATE PYROPHOSPHOHYDROLASE"/>
    <property type="match status" value="1"/>
</dbReference>
<comment type="catalytic activity">
    <reaction evidence="1">
        <text>ATP + H2O = AMP + diphosphate + H(+)</text>
        <dbReference type="Rhea" id="RHEA:14245"/>
        <dbReference type="ChEBI" id="CHEBI:15377"/>
        <dbReference type="ChEBI" id="CHEBI:15378"/>
        <dbReference type="ChEBI" id="CHEBI:30616"/>
        <dbReference type="ChEBI" id="CHEBI:33019"/>
        <dbReference type="ChEBI" id="CHEBI:456215"/>
        <dbReference type="EC" id="3.6.1.8"/>
    </reaction>
</comment>
<evidence type="ECO:0000256" key="3">
    <source>
        <dbReference type="ARBA" id="ARBA00066372"/>
    </source>
</evidence>
<dbReference type="CDD" id="cd11529">
    <property type="entry name" value="NTP-PPase_MazG_Cterm"/>
    <property type="match status" value="1"/>
</dbReference>
<dbReference type="GO" id="GO:0006950">
    <property type="term" value="P:response to stress"/>
    <property type="evidence" value="ECO:0007669"/>
    <property type="project" value="UniProtKB-ARBA"/>
</dbReference>
<accession>A0A1G1TIQ6</accession>
<dbReference type="Gene3D" id="1.10.287.1080">
    <property type="entry name" value="MazG-like"/>
    <property type="match status" value="2"/>
</dbReference>
<dbReference type="InterPro" id="IPR011551">
    <property type="entry name" value="NTP_PyrPHydrolase_MazG"/>
</dbReference>
<dbReference type="InterPro" id="IPR048015">
    <property type="entry name" value="NTP-PPase_MazG-like_N"/>
</dbReference>
<dbReference type="EC" id="3.6.1.8" evidence="3"/>
<evidence type="ECO:0000256" key="2">
    <source>
        <dbReference type="ARBA" id="ARBA00061115"/>
    </source>
</evidence>
<dbReference type="NCBIfam" id="TIGR00444">
    <property type="entry name" value="mazG"/>
    <property type="match status" value="1"/>
</dbReference>
<dbReference type="GO" id="GO:0046047">
    <property type="term" value="P:TTP catabolic process"/>
    <property type="evidence" value="ECO:0007669"/>
    <property type="project" value="TreeGrafter"/>
</dbReference>
<dbReference type="RefSeq" id="WP_070742552.1">
    <property type="nucleotide sequence ID" value="NZ_MDZA01000111.1"/>
</dbReference>
<dbReference type="AlphaFoldDB" id="A0A1G1TIQ6"/>
<comment type="similarity">
    <text evidence="2">Belongs to the nucleoside triphosphate pyrophosphohydrolase family.</text>
</comment>
<reference evidence="6 7" key="1">
    <citation type="submission" date="2016-08" db="EMBL/GenBank/DDBJ databases">
        <title>Hymenobacter coccineus sp. nov., Hymenobacter lapidarius sp. nov. and Hymenobacter glacialis sp. nov., isolated from Antarctic soil.</title>
        <authorList>
            <person name="Sedlacek I."/>
            <person name="Kralova S."/>
            <person name="Kyrova K."/>
            <person name="Maslanova I."/>
            <person name="Stankova E."/>
            <person name="Vrbovska V."/>
            <person name="Nemec M."/>
            <person name="Bartak M."/>
            <person name="Svec P."/>
            <person name="Busse H.-J."/>
            <person name="Pantucek R."/>
        </authorList>
    </citation>
    <scope>NUCLEOTIDE SEQUENCE [LARGE SCALE GENOMIC DNA]</scope>
    <source>
        <strain evidence="6 7">CCM 8649</strain>
    </source>
</reference>
<dbReference type="InterPro" id="IPR004518">
    <property type="entry name" value="MazG-like_dom"/>
</dbReference>
<dbReference type="GO" id="GO:0046076">
    <property type="term" value="P:dTTP catabolic process"/>
    <property type="evidence" value="ECO:0007669"/>
    <property type="project" value="TreeGrafter"/>
</dbReference>
<dbReference type="PANTHER" id="PTHR30522">
    <property type="entry name" value="NUCLEOSIDE TRIPHOSPHATE PYROPHOSPHOHYDROLASE"/>
    <property type="match status" value="1"/>
</dbReference>
<organism evidence="6 7">
    <name type="scientific">Hymenobacter coccineus</name>
    <dbReference type="NCBI Taxonomy" id="1908235"/>
    <lineage>
        <taxon>Bacteria</taxon>
        <taxon>Pseudomonadati</taxon>
        <taxon>Bacteroidota</taxon>
        <taxon>Cytophagia</taxon>
        <taxon>Cytophagales</taxon>
        <taxon>Hymenobacteraceae</taxon>
        <taxon>Hymenobacter</taxon>
    </lineage>
</organism>